<gene>
    <name evidence="2" type="ORF">V5799_003729</name>
</gene>
<dbReference type="InterPro" id="IPR008753">
    <property type="entry name" value="Peptidase_M13_N"/>
</dbReference>
<evidence type="ECO:0000259" key="1">
    <source>
        <dbReference type="Pfam" id="PF05649"/>
    </source>
</evidence>
<accession>A0AAQ4D849</accession>
<keyword evidence="3" id="KW-1185">Reference proteome</keyword>
<comment type="caution">
    <text evidence="2">The sequence shown here is derived from an EMBL/GenBank/DDBJ whole genome shotgun (WGS) entry which is preliminary data.</text>
</comment>
<evidence type="ECO:0000313" key="2">
    <source>
        <dbReference type="EMBL" id="KAK8758639.1"/>
    </source>
</evidence>
<proteinExistence type="predicted"/>
<reference evidence="2 3" key="1">
    <citation type="journal article" date="2023" name="Arcadia Sci">
        <title>De novo assembly of a long-read Amblyomma americanum tick genome.</title>
        <authorList>
            <person name="Chou S."/>
            <person name="Poskanzer K.E."/>
            <person name="Rollins M."/>
            <person name="Thuy-Boun P.S."/>
        </authorList>
    </citation>
    <scope>NUCLEOTIDE SEQUENCE [LARGE SCALE GENOMIC DNA]</scope>
    <source>
        <strain evidence="2">F_SG_1</strain>
        <tissue evidence="2">Salivary glands</tissue>
    </source>
</reference>
<name>A0AAQ4D849_AMBAM</name>
<sequence length="168" mass="19031">MPLAFNFLSSHVKAILMRNACMEVERLEDRGLGPLREVLQSLHLAEWPTVKIDFNESLIERVAGALGSRLGVFPLSSVDVDRDPDNPAQFVITLDEPSREVFRRGYFLHSERELLEYEAVTRKAFDKLSNPALSDLLGSAVLGLEDEISQVWLCLTNRVKPWSRVEAH</sequence>
<organism evidence="2 3">
    <name type="scientific">Amblyomma americanum</name>
    <name type="common">Lone star tick</name>
    <dbReference type="NCBI Taxonomy" id="6943"/>
    <lineage>
        <taxon>Eukaryota</taxon>
        <taxon>Metazoa</taxon>
        <taxon>Ecdysozoa</taxon>
        <taxon>Arthropoda</taxon>
        <taxon>Chelicerata</taxon>
        <taxon>Arachnida</taxon>
        <taxon>Acari</taxon>
        <taxon>Parasitiformes</taxon>
        <taxon>Ixodida</taxon>
        <taxon>Ixodoidea</taxon>
        <taxon>Ixodidae</taxon>
        <taxon>Amblyomminae</taxon>
        <taxon>Amblyomma</taxon>
    </lineage>
</organism>
<dbReference type="InterPro" id="IPR042089">
    <property type="entry name" value="Peptidase_M13_dom_2"/>
</dbReference>
<dbReference type="SUPFAM" id="SSF55486">
    <property type="entry name" value="Metalloproteases ('zincins'), catalytic domain"/>
    <property type="match status" value="1"/>
</dbReference>
<evidence type="ECO:0000313" key="3">
    <source>
        <dbReference type="Proteomes" id="UP001321473"/>
    </source>
</evidence>
<dbReference type="Proteomes" id="UP001321473">
    <property type="component" value="Unassembled WGS sequence"/>
</dbReference>
<protein>
    <recommendedName>
        <fullName evidence="1">Peptidase M13 N-terminal domain-containing protein</fullName>
    </recommendedName>
</protein>
<feature type="domain" description="Peptidase M13 N-terminal" evidence="1">
    <location>
        <begin position="13"/>
        <end position="151"/>
    </location>
</feature>
<dbReference type="EMBL" id="JARKHS020033890">
    <property type="protein sequence ID" value="KAK8758639.1"/>
    <property type="molecule type" value="Genomic_DNA"/>
</dbReference>
<dbReference type="AlphaFoldDB" id="A0AAQ4D849"/>
<dbReference type="GO" id="GO:0006508">
    <property type="term" value="P:proteolysis"/>
    <property type="evidence" value="ECO:0007669"/>
    <property type="project" value="InterPro"/>
</dbReference>
<dbReference type="Gene3D" id="1.10.1380.10">
    <property type="entry name" value="Neutral endopeptidase , domain2"/>
    <property type="match status" value="1"/>
</dbReference>
<dbReference type="Pfam" id="PF05649">
    <property type="entry name" value="Peptidase_M13_N"/>
    <property type="match status" value="1"/>
</dbReference>